<accession>A0ABR0KW06</accession>
<name>A0ABR0KW06_9PEZI</name>
<organism evidence="1 2">
    <name type="scientific">Rachicladosporium monterosium</name>
    <dbReference type="NCBI Taxonomy" id="1507873"/>
    <lineage>
        <taxon>Eukaryota</taxon>
        <taxon>Fungi</taxon>
        <taxon>Dikarya</taxon>
        <taxon>Ascomycota</taxon>
        <taxon>Pezizomycotina</taxon>
        <taxon>Dothideomycetes</taxon>
        <taxon>Dothideomycetidae</taxon>
        <taxon>Cladosporiales</taxon>
        <taxon>Cladosporiaceae</taxon>
        <taxon>Rachicladosporium</taxon>
    </lineage>
</organism>
<evidence type="ECO:0000313" key="2">
    <source>
        <dbReference type="Proteomes" id="UP001308179"/>
    </source>
</evidence>
<gene>
    <name evidence="1" type="ORF">LTR32_007522</name>
</gene>
<proteinExistence type="predicted"/>
<keyword evidence="2" id="KW-1185">Reference proteome</keyword>
<feature type="non-terminal residue" evidence="1">
    <location>
        <position position="179"/>
    </location>
</feature>
<sequence>MADIANIASLADKTTRMKIADPEGKTTRTNIIGAEVECRGTSSMVHEGDLSSMNTIESGGETPSTNIVDLEGNITTTNITDTEARPFQFFRLPRELRDSIYDLMHDTVPVKLCDEHEGNYMCTLPEPRLTIRNAAPYIPLLILNKQSRAEYKERFRVRTIVLQLHYVSNTEFGEPVYCD</sequence>
<comment type="caution">
    <text evidence="1">The sequence shown here is derived from an EMBL/GenBank/DDBJ whole genome shotgun (WGS) entry which is preliminary data.</text>
</comment>
<dbReference type="Proteomes" id="UP001308179">
    <property type="component" value="Unassembled WGS sequence"/>
</dbReference>
<evidence type="ECO:0000313" key="1">
    <source>
        <dbReference type="EMBL" id="KAK5139242.1"/>
    </source>
</evidence>
<protein>
    <submittedName>
        <fullName evidence="1">Uncharacterized protein</fullName>
    </submittedName>
</protein>
<dbReference type="EMBL" id="JAVRRR010001302">
    <property type="protein sequence ID" value="KAK5139242.1"/>
    <property type="molecule type" value="Genomic_DNA"/>
</dbReference>
<reference evidence="1 2" key="1">
    <citation type="submission" date="2023-08" db="EMBL/GenBank/DDBJ databases">
        <title>Black Yeasts Isolated from many extreme environments.</title>
        <authorList>
            <person name="Coleine C."/>
            <person name="Stajich J.E."/>
            <person name="Selbmann L."/>
        </authorList>
    </citation>
    <scope>NUCLEOTIDE SEQUENCE [LARGE SCALE GENOMIC DNA]</scope>
    <source>
        <strain evidence="1 2">CCFEE 5386</strain>
    </source>
</reference>